<evidence type="ECO:0008006" key="4">
    <source>
        <dbReference type="Google" id="ProtNLM"/>
    </source>
</evidence>
<gene>
    <name evidence="2" type="ORF">RND81_11G088100</name>
</gene>
<sequence>MAKKRKQVSVSSGDANSESDGTSAECENRRGRTVLALVGKAVQRGTKIPLEWNHNKLPTGVNKDIFATYIGVVVRERVSINYREWEDVPKDVINEVYEFITKGFIVPDEHRGYVLRRASTRWRCFKARLRKDWMYDSKGENKKVIIRKPPSIYPWINQTDWDKFIATYTDPKFKELSELNRERAKMKTSSYRGGRKGYLYYEEEIAKELQRQEVQGKDVPRHLVWIRAHSRQENGVLYFDNPADLEVAEAIKALEAQQMQGEIDTTGRNDILGRALKTPEHGGCVRGVGSGVTNKQYFGYNKPAPPSHLHSELKKVKSQLENLTNTQNLLLSYLASGHSDPEQLKQFSLTDHGSGGDKVGYLGSCGNQRSNIRDSQSTPSHILAGQGLQGVSFQLGQHLGKMQEGGFGVSKGLSDHGLSDIEGKYGGCFSIKGNEVQTETYRVAWPELEPEPEKTHVPEKFPESEQVFIDEPFQKGVDSLCSLAIENDKWNDIVAIGTVYVPNEGEVIKHHFKPVPNGHYRVCIIDEINPNAPLPCPEGEIQFIC</sequence>
<protein>
    <recommendedName>
        <fullName evidence="4">Transposase</fullName>
    </recommendedName>
</protein>
<feature type="region of interest" description="Disordered" evidence="1">
    <location>
        <begin position="1"/>
        <end position="27"/>
    </location>
</feature>
<accession>A0AAW1HKN4</accession>
<dbReference type="InterPro" id="IPR004252">
    <property type="entry name" value="Probable_transposase_24"/>
</dbReference>
<dbReference type="Proteomes" id="UP001443914">
    <property type="component" value="Unassembled WGS sequence"/>
</dbReference>
<keyword evidence="3" id="KW-1185">Reference proteome</keyword>
<dbReference type="PANTHER" id="PTHR33018">
    <property type="entry name" value="OS10G0338966 PROTEIN-RELATED"/>
    <property type="match status" value="1"/>
</dbReference>
<evidence type="ECO:0000256" key="1">
    <source>
        <dbReference type="SAM" id="MobiDB-lite"/>
    </source>
</evidence>
<dbReference type="EMBL" id="JBDFQZ010000011">
    <property type="protein sequence ID" value="KAK9676600.1"/>
    <property type="molecule type" value="Genomic_DNA"/>
</dbReference>
<comment type="caution">
    <text evidence="2">The sequence shown here is derived from an EMBL/GenBank/DDBJ whole genome shotgun (WGS) entry which is preliminary data.</text>
</comment>
<proteinExistence type="predicted"/>
<reference evidence="2" key="1">
    <citation type="submission" date="2024-03" db="EMBL/GenBank/DDBJ databases">
        <title>WGS assembly of Saponaria officinalis var. Norfolk2.</title>
        <authorList>
            <person name="Jenkins J."/>
            <person name="Shu S."/>
            <person name="Grimwood J."/>
            <person name="Barry K."/>
            <person name="Goodstein D."/>
            <person name="Schmutz J."/>
            <person name="Leebens-Mack J."/>
            <person name="Osbourn A."/>
        </authorList>
    </citation>
    <scope>NUCLEOTIDE SEQUENCE [LARGE SCALE GENOMIC DNA]</scope>
    <source>
        <strain evidence="2">JIC</strain>
    </source>
</reference>
<feature type="compositionally biased region" description="Polar residues" evidence="1">
    <location>
        <begin position="8"/>
        <end position="22"/>
    </location>
</feature>
<evidence type="ECO:0000313" key="2">
    <source>
        <dbReference type="EMBL" id="KAK9676600.1"/>
    </source>
</evidence>
<name>A0AAW1HKN4_SAPOF</name>
<evidence type="ECO:0000313" key="3">
    <source>
        <dbReference type="Proteomes" id="UP001443914"/>
    </source>
</evidence>
<dbReference type="Pfam" id="PF03004">
    <property type="entry name" value="Transposase_24"/>
    <property type="match status" value="1"/>
</dbReference>
<organism evidence="2 3">
    <name type="scientific">Saponaria officinalis</name>
    <name type="common">Common soapwort</name>
    <name type="synonym">Lychnis saponaria</name>
    <dbReference type="NCBI Taxonomy" id="3572"/>
    <lineage>
        <taxon>Eukaryota</taxon>
        <taxon>Viridiplantae</taxon>
        <taxon>Streptophyta</taxon>
        <taxon>Embryophyta</taxon>
        <taxon>Tracheophyta</taxon>
        <taxon>Spermatophyta</taxon>
        <taxon>Magnoliopsida</taxon>
        <taxon>eudicotyledons</taxon>
        <taxon>Gunneridae</taxon>
        <taxon>Pentapetalae</taxon>
        <taxon>Caryophyllales</taxon>
        <taxon>Caryophyllaceae</taxon>
        <taxon>Caryophylleae</taxon>
        <taxon>Saponaria</taxon>
    </lineage>
</organism>
<dbReference type="PANTHER" id="PTHR33018:SF31">
    <property type="entry name" value="TRANSPOSASE, PTTA_EN_SPM, PLANT"/>
    <property type="match status" value="1"/>
</dbReference>
<dbReference type="AlphaFoldDB" id="A0AAW1HKN4"/>